<name>G9XUA9_DESHA</name>
<dbReference type="Proteomes" id="UP000004416">
    <property type="component" value="Unassembled WGS sequence"/>
</dbReference>
<dbReference type="AlphaFoldDB" id="G9XUA9"/>
<protein>
    <submittedName>
        <fullName evidence="1">Uncharacterized protein</fullName>
    </submittedName>
</protein>
<dbReference type="EMBL" id="AFZX01000118">
    <property type="protein sequence ID" value="EHL04786.1"/>
    <property type="molecule type" value="Genomic_DNA"/>
</dbReference>
<dbReference type="HOGENOM" id="CLU_2045872_0_0_9"/>
<evidence type="ECO:0000313" key="1">
    <source>
        <dbReference type="EMBL" id="EHL04786.1"/>
    </source>
</evidence>
<sequence>MSQFTLRGEFCQEYNSQQPLSPLFGMALTDLVIVVSSKGRNFISRVQILLAYNLDGIFLFFGLGHTTPPFPLLVLLSSIEYPEKKKIISGQFLLLSSPFSYKVVVNKVNWRFFLWHCPLS</sequence>
<evidence type="ECO:0000313" key="2">
    <source>
        <dbReference type="Proteomes" id="UP000004416"/>
    </source>
</evidence>
<comment type="caution">
    <text evidence="1">The sequence shown here is derived from an EMBL/GenBank/DDBJ whole genome shotgun (WGS) entry which is preliminary data.</text>
</comment>
<proteinExistence type="predicted"/>
<gene>
    <name evidence="1" type="ORF">HMPREF0322_04567</name>
</gene>
<organism evidence="1 2">
    <name type="scientific">Desulfitobacterium hafniense DP7</name>
    <dbReference type="NCBI Taxonomy" id="537010"/>
    <lineage>
        <taxon>Bacteria</taxon>
        <taxon>Bacillati</taxon>
        <taxon>Bacillota</taxon>
        <taxon>Clostridia</taxon>
        <taxon>Eubacteriales</taxon>
        <taxon>Desulfitobacteriaceae</taxon>
        <taxon>Desulfitobacterium</taxon>
    </lineage>
</organism>
<reference evidence="1 2" key="1">
    <citation type="submission" date="2011-08" db="EMBL/GenBank/DDBJ databases">
        <authorList>
            <person name="Weinstock G."/>
            <person name="Sodergren E."/>
            <person name="Clifton S."/>
            <person name="Fulton L."/>
            <person name="Fulton B."/>
            <person name="Courtney L."/>
            <person name="Fronick C."/>
            <person name="Harrison M."/>
            <person name="Strong C."/>
            <person name="Farmer C."/>
            <person name="Delahaunty K."/>
            <person name="Markovic C."/>
            <person name="Hall O."/>
            <person name="Minx P."/>
            <person name="Tomlinson C."/>
            <person name="Mitreva M."/>
            <person name="Hou S."/>
            <person name="Chen J."/>
            <person name="Wollam A."/>
            <person name="Pepin K.H."/>
            <person name="Johnson M."/>
            <person name="Bhonagiri V."/>
            <person name="Zhang X."/>
            <person name="Suruliraj S."/>
            <person name="Warren W."/>
            <person name="Chinwalla A."/>
            <person name="Mardis E.R."/>
            <person name="Wilson R.K."/>
        </authorList>
    </citation>
    <scope>NUCLEOTIDE SEQUENCE [LARGE SCALE GENOMIC DNA]</scope>
    <source>
        <strain evidence="1 2">DP7</strain>
    </source>
</reference>
<accession>G9XUA9</accession>